<proteinExistence type="predicted"/>
<evidence type="ECO:0000259" key="1">
    <source>
        <dbReference type="SMART" id="SM00507"/>
    </source>
</evidence>
<organism evidence="2 3">
    <name type="scientific">Leptospira andrefontaineae</name>
    <dbReference type="NCBI Taxonomy" id="2484976"/>
    <lineage>
        <taxon>Bacteria</taxon>
        <taxon>Pseudomonadati</taxon>
        <taxon>Spirochaetota</taxon>
        <taxon>Spirochaetia</taxon>
        <taxon>Leptospirales</taxon>
        <taxon>Leptospiraceae</taxon>
        <taxon>Leptospira</taxon>
    </lineage>
</organism>
<name>A0A4R9GZT9_9LEPT</name>
<evidence type="ECO:0000313" key="2">
    <source>
        <dbReference type="EMBL" id="TGK37238.1"/>
    </source>
</evidence>
<dbReference type="EMBL" id="RQEY01000021">
    <property type="protein sequence ID" value="TGK37238.1"/>
    <property type="molecule type" value="Genomic_DNA"/>
</dbReference>
<dbReference type="InterPro" id="IPR003615">
    <property type="entry name" value="HNH_nuc"/>
</dbReference>
<feature type="domain" description="HNH nuclease" evidence="1">
    <location>
        <begin position="95"/>
        <end position="140"/>
    </location>
</feature>
<keyword evidence="2" id="KW-0378">Hydrolase</keyword>
<dbReference type="OrthoDB" id="9802901at2"/>
<dbReference type="AlphaFoldDB" id="A0A4R9GZT9"/>
<protein>
    <submittedName>
        <fullName evidence="2">HNH endonuclease</fullName>
    </submittedName>
</protein>
<dbReference type="Gene3D" id="1.10.30.50">
    <property type="match status" value="1"/>
</dbReference>
<dbReference type="RefSeq" id="WP_135775710.1">
    <property type="nucleotide sequence ID" value="NZ_RQEY01000021.1"/>
</dbReference>
<reference evidence="2" key="1">
    <citation type="journal article" date="2019" name="PLoS Negl. Trop. Dis.">
        <title>Revisiting the worldwide diversity of Leptospira species in the environment.</title>
        <authorList>
            <person name="Vincent A.T."/>
            <person name="Schiettekatte O."/>
            <person name="Bourhy P."/>
            <person name="Veyrier F.J."/>
            <person name="Picardeau M."/>
        </authorList>
    </citation>
    <scope>NUCLEOTIDE SEQUENCE [LARGE SCALE GENOMIC DNA]</scope>
    <source>
        <strain evidence="2">201800301</strain>
    </source>
</reference>
<dbReference type="InterPro" id="IPR002711">
    <property type="entry name" value="HNH"/>
</dbReference>
<dbReference type="GO" id="GO:0003676">
    <property type="term" value="F:nucleic acid binding"/>
    <property type="evidence" value="ECO:0007669"/>
    <property type="project" value="InterPro"/>
</dbReference>
<comment type="caution">
    <text evidence="2">The sequence shown here is derived from an EMBL/GenBank/DDBJ whole genome shotgun (WGS) entry which is preliminary data.</text>
</comment>
<evidence type="ECO:0000313" key="3">
    <source>
        <dbReference type="Proteomes" id="UP000298097"/>
    </source>
</evidence>
<dbReference type="SMART" id="SM00507">
    <property type="entry name" value="HNHc"/>
    <property type="match status" value="1"/>
</dbReference>
<keyword evidence="3" id="KW-1185">Reference proteome</keyword>
<dbReference type="Proteomes" id="UP000298097">
    <property type="component" value="Unassembled WGS sequence"/>
</dbReference>
<keyword evidence="2" id="KW-0255">Endonuclease</keyword>
<dbReference type="GO" id="GO:0008270">
    <property type="term" value="F:zinc ion binding"/>
    <property type="evidence" value="ECO:0007669"/>
    <property type="project" value="InterPro"/>
</dbReference>
<sequence length="255" mass="29586">MTFESDNLTIKKVKGNFKVPSFKCINCDKDIPWERLYKIFCSELCQEEAKYVRYHRKVIVEGKDKDPHIAVAIEVKRVSVVSGGYSTKDRKIPESIRVKVLKLAKNRCAICGKLGREVDHIKGSSNDIENLQLLCWDCHIAKTMQNHKLIKYSDPRLLDVILKNTELDKRVKRKKPIKICDDSLLWDSRRKKVNDDRKVSYFKNVADFIKKQHLYNSTNQFISDKLNELGIPTFSNLGAWDRKAVGIVLKFIDGR</sequence>
<dbReference type="GO" id="GO:0004519">
    <property type="term" value="F:endonuclease activity"/>
    <property type="evidence" value="ECO:0007669"/>
    <property type="project" value="UniProtKB-KW"/>
</dbReference>
<keyword evidence="2" id="KW-0540">Nuclease</keyword>
<accession>A0A4R9GZT9</accession>
<dbReference type="Pfam" id="PF01844">
    <property type="entry name" value="HNH"/>
    <property type="match status" value="1"/>
</dbReference>
<dbReference type="CDD" id="cd00085">
    <property type="entry name" value="HNHc"/>
    <property type="match status" value="1"/>
</dbReference>
<gene>
    <name evidence="2" type="ORF">EHO65_16795</name>
</gene>